<dbReference type="OrthoDB" id="10487529at2759"/>
<feature type="region of interest" description="Disordered" evidence="1">
    <location>
        <begin position="107"/>
        <end position="147"/>
    </location>
</feature>
<dbReference type="AlphaFoldDB" id="V5BI35"/>
<protein>
    <submittedName>
        <fullName evidence="2">Uncharacterized protein</fullName>
    </submittedName>
</protein>
<evidence type="ECO:0000313" key="2">
    <source>
        <dbReference type="EMBL" id="ESS64123.1"/>
    </source>
</evidence>
<feature type="compositionally biased region" description="Basic and acidic residues" evidence="1">
    <location>
        <begin position="115"/>
        <end position="127"/>
    </location>
</feature>
<accession>V5BI35</accession>
<reference evidence="2 3" key="1">
    <citation type="journal article" date="2014" name="Genome Announc.">
        <title>Trypanosoma cruzi Clone Dm28c Draft Genome Sequence.</title>
        <authorList>
            <person name="Grisard E.C."/>
            <person name="Teixeira S.M."/>
            <person name="de Almeida L.G."/>
            <person name="Stoco P.H."/>
            <person name="Gerber A.L."/>
            <person name="Talavera-Lopez C."/>
            <person name="Lima O.C."/>
            <person name="Andersson B."/>
            <person name="de Vasconcelos A.T."/>
        </authorList>
    </citation>
    <scope>NUCLEOTIDE SEQUENCE [LARGE SCALE GENOMIC DNA]</scope>
    <source>
        <strain evidence="2 3">Dm28c</strain>
    </source>
</reference>
<organism evidence="2 3">
    <name type="scientific">Trypanosoma cruzi Dm28c</name>
    <dbReference type="NCBI Taxonomy" id="1416333"/>
    <lineage>
        <taxon>Eukaryota</taxon>
        <taxon>Discoba</taxon>
        <taxon>Euglenozoa</taxon>
        <taxon>Kinetoplastea</taxon>
        <taxon>Metakinetoplastina</taxon>
        <taxon>Trypanosomatida</taxon>
        <taxon>Trypanosomatidae</taxon>
        <taxon>Trypanosoma</taxon>
        <taxon>Schizotrypanum</taxon>
    </lineage>
</organism>
<gene>
    <name evidence="2" type="ORF">TCDM_07890</name>
</gene>
<name>V5BI35_TRYCR</name>
<evidence type="ECO:0000313" key="3">
    <source>
        <dbReference type="Proteomes" id="UP000017861"/>
    </source>
</evidence>
<sequence>MHPSRVRGWKWCPSFLGTSQAAVGEGGIDSRSVQAAVQDSAETHSIRRRGHARQTVADGRVRRTRREGPIYIPVTRGHGSTRCADNSEDRSKCDADSVTDERVARCRGRAQTRSQECRSTADPREQGHSAAMPRSTTDLGSRGHQAVSHGPLAAWRKHGEGYDCGPPVCGEHQLGAGCLPVRKYARCMLSPQHTRPAPFRPDSCGTVTAATRAVPRCISNHVVTVARGVTHAEVEASQPASRRTMAKCFRRGSMPACRGRPSSVPAVWDGRCWSESM</sequence>
<comment type="caution">
    <text evidence="2">The sequence shown here is derived from an EMBL/GenBank/DDBJ whole genome shotgun (WGS) entry which is preliminary data.</text>
</comment>
<evidence type="ECO:0000256" key="1">
    <source>
        <dbReference type="SAM" id="MobiDB-lite"/>
    </source>
</evidence>
<dbReference type="EMBL" id="AYLP01000100">
    <property type="protein sequence ID" value="ESS64123.1"/>
    <property type="molecule type" value="Genomic_DNA"/>
</dbReference>
<dbReference type="Proteomes" id="UP000017861">
    <property type="component" value="Unassembled WGS sequence"/>
</dbReference>
<dbReference type="VEuPathDB" id="TriTrypDB:TCDM_07890"/>
<proteinExistence type="predicted"/>